<evidence type="ECO:0000259" key="3">
    <source>
        <dbReference type="Pfam" id="PF01051"/>
    </source>
</evidence>
<proteinExistence type="inferred from homology"/>
<dbReference type="RefSeq" id="WP_015026382.1">
    <property type="nucleotide sequence ID" value="NC_018744.1"/>
</dbReference>
<keyword evidence="2" id="KW-0175">Coiled coil</keyword>
<keyword evidence="4" id="KW-0614">Plasmid</keyword>
<gene>
    <name evidence="4" type="ordered locus">Emtol_0030</name>
</gene>
<feature type="domain" description="Initiator Rep protein WH1" evidence="3">
    <location>
        <begin position="13"/>
        <end position="163"/>
    </location>
</feature>
<dbReference type="Pfam" id="PF21205">
    <property type="entry name" value="Rep3_C"/>
    <property type="match status" value="1"/>
</dbReference>
<accession>A0ABM5N859</accession>
<evidence type="ECO:0000256" key="1">
    <source>
        <dbReference type="ARBA" id="ARBA00038283"/>
    </source>
</evidence>
<dbReference type="SUPFAM" id="SSF46785">
    <property type="entry name" value="Winged helix' DNA-binding domain"/>
    <property type="match status" value="2"/>
</dbReference>
<sequence length="464" mass="55321">MTENVKARGIKFIRKSNNLVEGRYRFDIWEMRIFVKMLTMIQPNDEDFKRYRIYLKDIISEFDLEKNNRSYEELKSGAEKLASREIRIPMLSPQGEAMELFTHIASGVKSFLDNRQGKYIEIDFHPDMKPYLLQLQNKFLMYDARNVLKLPSSFSIRIYELLKQYETIGKRKLTIEELKVMLDIDDKYSLYANLKKRVILKAQEDLEKYTDIKFTFQEVKRGKSIYEIIFFISKNVDIINTRDDAKELEIHSSVTDEDLIVNEIFKVVKKFKGANKSTIEKWVEKYSVEHIQGRINFVLNQIEKGKEIRNPMGLLQKMMGETNLFDPIQEEKNIKEIQSQRLKEEQEIKLLKTQKEDLLKQNIKSLDEAKFNLIETLFNEHINLNLIFLDEFRRLREQPNTPFIVELAFDNYETDIEGIDIGSKEELLYNFKMGGSFGAFFLEWFEKRFSTEFQLLYEKFEVRI</sequence>
<dbReference type="InterPro" id="IPR036388">
    <property type="entry name" value="WH-like_DNA-bd_sf"/>
</dbReference>
<evidence type="ECO:0000256" key="2">
    <source>
        <dbReference type="SAM" id="Coils"/>
    </source>
</evidence>
<keyword evidence="5" id="KW-1185">Reference proteome</keyword>
<evidence type="ECO:0000313" key="4">
    <source>
        <dbReference type="EMBL" id="AFK05716.1"/>
    </source>
</evidence>
<reference evidence="4 5" key="1">
    <citation type="submission" date="2011-07" db="EMBL/GenBank/DDBJ databases">
        <title>The complete genome of plasmid 4 of Emticicia oligotrophica DSM 17448.</title>
        <authorList>
            <consortium name="US DOE Joint Genome Institute (JGI-PGF)"/>
            <person name="Lucas S."/>
            <person name="Han J."/>
            <person name="Lapidus A."/>
            <person name="Bruce D."/>
            <person name="Goodwin L."/>
            <person name="Pitluck S."/>
            <person name="Peters L."/>
            <person name="Kyrpides N."/>
            <person name="Mavromatis K."/>
            <person name="Ivanova N."/>
            <person name="Ovchinnikova G."/>
            <person name="Teshima H."/>
            <person name="Detter J.C."/>
            <person name="Tapia R."/>
            <person name="Han C."/>
            <person name="Land M."/>
            <person name="Hauser L."/>
            <person name="Markowitz V."/>
            <person name="Cheng J.-F."/>
            <person name="Hugenholtz P."/>
            <person name="Woyke T."/>
            <person name="Wu D."/>
            <person name="Tindall B."/>
            <person name="Pomrenke H."/>
            <person name="Brambilla E."/>
            <person name="Klenk H.-P."/>
            <person name="Eisen J.A."/>
        </authorList>
    </citation>
    <scope>NUCLEOTIDE SEQUENCE [LARGE SCALE GENOMIC DNA]</scope>
    <source>
        <strain evidence="5">DSM 17448 / GPTSA100-15</strain>
        <plasmid evidence="4 5">pEMTOL04</plasmid>
    </source>
</reference>
<evidence type="ECO:0000313" key="5">
    <source>
        <dbReference type="Proteomes" id="UP000002875"/>
    </source>
</evidence>
<feature type="coiled-coil region" evidence="2">
    <location>
        <begin position="334"/>
        <end position="361"/>
    </location>
</feature>
<dbReference type="Pfam" id="PF01051">
    <property type="entry name" value="Rep3_N"/>
    <property type="match status" value="1"/>
</dbReference>
<dbReference type="Gene3D" id="1.10.10.10">
    <property type="entry name" value="Winged helix-like DNA-binding domain superfamily/Winged helix DNA-binding domain"/>
    <property type="match status" value="2"/>
</dbReference>
<organism evidence="4 5">
    <name type="scientific">Emticicia oligotrophica (strain DSM 17448 / CIP 109782 / MTCC 6937 / GPTSA100-15)</name>
    <dbReference type="NCBI Taxonomy" id="929562"/>
    <lineage>
        <taxon>Bacteria</taxon>
        <taxon>Pseudomonadati</taxon>
        <taxon>Bacteroidota</taxon>
        <taxon>Cytophagia</taxon>
        <taxon>Cytophagales</taxon>
        <taxon>Leadbetterellaceae</taxon>
        <taxon>Emticicia</taxon>
    </lineage>
</organism>
<geneLocation type="plasmid" evidence="4 5">
    <name>pEMTOL04</name>
</geneLocation>
<dbReference type="InterPro" id="IPR036390">
    <property type="entry name" value="WH_DNA-bd_sf"/>
</dbReference>
<dbReference type="EMBL" id="CP002965">
    <property type="protein sequence ID" value="AFK05716.1"/>
    <property type="molecule type" value="Genomic_DNA"/>
</dbReference>
<comment type="similarity">
    <text evidence="1">Belongs to the initiator RepB protein family.</text>
</comment>
<dbReference type="Proteomes" id="UP000002875">
    <property type="component" value="Plasmid pEMTOL04"/>
</dbReference>
<name>A0ABM5N859_EMTOG</name>
<dbReference type="InterPro" id="IPR000525">
    <property type="entry name" value="Initiator_Rep_WH1"/>
</dbReference>
<protein>
    <submittedName>
        <fullName evidence="4">Initiator RepB protein</fullName>
    </submittedName>
</protein>